<reference evidence="9 10" key="1">
    <citation type="submission" date="2017-05" db="EMBL/GenBank/DDBJ databases">
        <title>Host range expansion of the Methanosphaera genus to humans and monogastric animals involves recent and extensive reduction in genome content.</title>
        <authorList>
            <person name="Hoedt E.C."/>
            <person name="Volmer J.G."/>
            <person name="Parks D.H."/>
            <person name="Rosewarne C.P."/>
            <person name="Denman S.E."/>
            <person name="Mcsweeney C.S."/>
            <person name="O Cuiv P."/>
            <person name="Hugenholtz P."/>
            <person name="Tyson G.W."/>
            <person name="Morrison M."/>
        </authorList>
    </citation>
    <scope>NUCLEOTIDE SEQUENCE [LARGE SCALE GENOMIC DNA]</scope>
    <source>
        <strain evidence="9 10">PA5</strain>
    </source>
</reference>
<feature type="domain" description="4Fe-4S ferredoxin-type" evidence="7">
    <location>
        <begin position="290"/>
        <end position="321"/>
    </location>
</feature>
<evidence type="ECO:0000256" key="6">
    <source>
        <dbReference type="ARBA" id="ARBA00023601"/>
    </source>
</evidence>
<dbReference type="NCBIfam" id="TIGR04085">
    <property type="entry name" value="rSAM_more_4Fe4S"/>
    <property type="match status" value="1"/>
</dbReference>
<dbReference type="SUPFAM" id="SSF102114">
    <property type="entry name" value="Radical SAM enzymes"/>
    <property type="match status" value="1"/>
</dbReference>
<feature type="domain" description="Radical SAM core" evidence="8">
    <location>
        <begin position="1"/>
        <end position="220"/>
    </location>
</feature>
<dbReference type="SMART" id="SM00729">
    <property type="entry name" value="Elp3"/>
    <property type="match status" value="1"/>
</dbReference>
<dbReference type="AlphaFoldDB" id="A0A328PZ36"/>
<name>A0A328PZ36_9EURY</name>
<dbReference type="GO" id="GO:0046872">
    <property type="term" value="F:metal ion binding"/>
    <property type="evidence" value="ECO:0007669"/>
    <property type="project" value="UniProtKB-KW"/>
</dbReference>
<accession>A0A328PZ36</accession>
<dbReference type="InterPro" id="IPR013785">
    <property type="entry name" value="Aldolase_TIM"/>
</dbReference>
<evidence type="ECO:0000259" key="7">
    <source>
        <dbReference type="PROSITE" id="PS51379"/>
    </source>
</evidence>
<dbReference type="NCBIfam" id="TIGR04083">
    <property type="entry name" value="rSAM_pep_methan"/>
    <property type="match status" value="1"/>
</dbReference>
<protein>
    <submittedName>
        <fullName evidence="9">Putative peptide-modifying radical SAM enzyme</fullName>
    </submittedName>
</protein>
<gene>
    <name evidence="9" type="ORF">CA615_02960</name>
</gene>
<dbReference type="SFLD" id="SFLDS00029">
    <property type="entry name" value="Radical_SAM"/>
    <property type="match status" value="1"/>
</dbReference>
<dbReference type="CDD" id="cd01335">
    <property type="entry name" value="Radical_SAM"/>
    <property type="match status" value="1"/>
</dbReference>
<keyword evidence="4" id="KW-0408">Iron</keyword>
<keyword evidence="3" id="KW-0479">Metal-binding</keyword>
<evidence type="ECO:0000256" key="4">
    <source>
        <dbReference type="ARBA" id="ARBA00023004"/>
    </source>
</evidence>
<dbReference type="Pfam" id="PF04055">
    <property type="entry name" value="Radical_SAM"/>
    <property type="match status" value="1"/>
</dbReference>
<comment type="cofactor">
    <cofactor evidence="1">
        <name>[4Fe-4S] cluster</name>
        <dbReference type="ChEBI" id="CHEBI:49883"/>
    </cofactor>
</comment>
<dbReference type="PROSITE" id="PS51918">
    <property type="entry name" value="RADICAL_SAM"/>
    <property type="match status" value="1"/>
</dbReference>
<dbReference type="EMBL" id="NGJK01000029">
    <property type="protein sequence ID" value="RAP03291.1"/>
    <property type="molecule type" value="Genomic_DNA"/>
</dbReference>
<dbReference type="GO" id="GO:0016491">
    <property type="term" value="F:oxidoreductase activity"/>
    <property type="evidence" value="ECO:0007669"/>
    <property type="project" value="InterPro"/>
</dbReference>
<comment type="caution">
    <text evidence="9">The sequence shown here is derived from an EMBL/GenBank/DDBJ whole genome shotgun (WGS) entry which is preliminary data.</text>
</comment>
<dbReference type="CDD" id="cd21124">
    <property type="entry name" value="SPASM_CteB-like"/>
    <property type="match status" value="1"/>
</dbReference>
<evidence type="ECO:0000313" key="10">
    <source>
        <dbReference type="Proteomes" id="UP000248557"/>
    </source>
</evidence>
<dbReference type="InterPro" id="IPR023885">
    <property type="entry name" value="4Fe4S-binding_SPASM_dom"/>
</dbReference>
<dbReference type="InterPro" id="IPR017896">
    <property type="entry name" value="4Fe4S_Fe-S-bd"/>
</dbReference>
<dbReference type="PROSITE" id="PS51379">
    <property type="entry name" value="4FE4S_FER_2"/>
    <property type="match status" value="1"/>
</dbReference>
<dbReference type="InterPro" id="IPR024018">
    <property type="entry name" value="CHP04083_rSAM"/>
</dbReference>
<organism evidence="9 10">
    <name type="scientific">Methanosphaera stadtmanae</name>
    <dbReference type="NCBI Taxonomy" id="2317"/>
    <lineage>
        <taxon>Archaea</taxon>
        <taxon>Methanobacteriati</taxon>
        <taxon>Methanobacteriota</taxon>
        <taxon>Methanomada group</taxon>
        <taxon>Methanobacteria</taxon>
        <taxon>Methanobacteriales</taxon>
        <taxon>Methanobacteriaceae</taxon>
        <taxon>Methanosphaera</taxon>
    </lineage>
</organism>
<proteinExistence type="inferred from homology"/>
<dbReference type="PANTHER" id="PTHR43273">
    <property type="entry name" value="ANAEROBIC SULFATASE-MATURATING ENZYME HOMOLOG ASLB-RELATED"/>
    <property type="match status" value="1"/>
</dbReference>
<dbReference type="PANTHER" id="PTHR43273:SF3">
    <property type="entry name" value="ANAEROBIC SULFATASE-MATURATING ENZYME HOMOLOG ASLB-RELATED"/>
    <property type="match status" value="1"/>
</dbReference>
<keyword evidence="2" id="KW-0949">S-adenosyl-L-methionine</keyword>
<sequence>MHVMIIPTMGCPANCSYCWSSETTSLCMSTKTMDDIVEWLKTFKKEPVTFTFHGGEPLLAGYEFFEYSLDKISKELSDLYPAFAIQTNLWKMDDKLASLFKKYEIPIGSSLDGPQELNDIQRGVGYYEKTMKGYEIAKKHGLDVSFISTFTNYSIKHKEEIFNFFKENGLNMKIHPALPSIKSHKSDNFALDVEDYGELLLYLLDEYLNLADVIELKNIDHLCKAVFMRKGFVCTYVDCMGSTFAIGPDGSIYPCYRFVDMPEYVIGHVSDKPSYDDLMSSKAELLLIDYKDFVDENCKDCKHMDYCRGGCPYNALTITDNRVECVDPYCEAYKMILDKIDNLMNENLNLAFDELNDVVEKDYNFTLNVGLENQHSKNSKKFTVMDIALK</sequence>
<evidence type="ECO:0000313" key="9">
    <source>
        <dbReference type="EMBL" id="RAP03291.1"/>
    </source>
</evidence>
<dbReference type="GO" id="GO:0051536">
    <property type="term" value="F:iron-sulfur cluster binding"/>
    <property type="evidence" value="ECO:0007669"/>
    <property type="project" value="UniProtKB-KW"/>
</dbReference>
<dbReference type="Proteomes" id="UP000248557">
    <property type="component" value="Unassembled WGS sequence"/>
</dbReference>
<dbReference type="InterPro" id="IPR047602">
    <property type="entry name" value="SPASM_CteB-like"/>
</dbReference>
<evidence type="ECO:0000256" key="5">
    <source>
        <dbReference type="ARBA" id="ARBA00023014"/>
    </source>
</evidence>
<dbReference type="Pfam" id="PF13186">
    <property type="entry name" value="SPASM"/>
    <property type="match status" value="1"/>
</dbReference>
<dbReference type="SFLD" id="SFLDG01384">
    <property type="entry name" value="thioether_bond_formation_requi"/>
    <property type="match status" value="1"/>
</dbReference>
<evidence type="ECO:0000256" key="3">
    <source>
        <dbReference type="ARBA" id="ARBA00022723"/>
    </source>
</evidence>
<dbReference type="SFLD" id="SFLDG01386">
    <property type="entry name" value="main_SPASM_domain-containing"/>
    <property type="match status" value="1"/>
</dbReference>
<evidence type="ECO:0000259" key="8">
    <source>
        <dbReference type="PROSITE" id="PS51918"/>
    </source>
</evidence>
<evidence type="ECO:0000256" key="1">
    <source>
        <dbReference type="ARBA" id="ARBA00001966"/>
    </source>
</evidence>
<dbReference type="SFLD" id="SFLDG01072">
    <property type="entry name" value="dehydrogenase_like"/>
    <property type="match status" value="1"/>
</dbReference>
<dbReference type="InterPro" id="IPR006638">
    <property type="entry name" value="Elp3/MiaA/NifB-like_rSAM"/>
</dbReference>
<comment type="similarity">
    <text evidence="6">Belongs to the radical SAM superfamily. Anaerobic sulfatase-maturating enzyme family.</text>
</comment>
<dbReference type="InterPro" id="IPR058240">
    <property type="entry name" value="rSAM_sf"/>
</dbReference>
<dbReference type="SFLD" id="SFLDG01067">
    <property type="entry name" value="SPASM/twitch_domain_containing"/>
    <property type="match status" value="1"/>
</dbReference>
<dbReference type="InterPro" id="IPR023867">
    <property type="entry name" value="Sulphatase_maturase_rSAM"/>
</dbReference>
<dbReference type="Gene3D" id="3.20.20.70">
    <property type="entry name" value="Aldolase class I"/>
    <property type="match status" value="1"/>
</dbReference>
<keyword evidence="5" id="KW-0411">Iron-sulfur</keyword>
<evidence type="ECO:0000256" key="2">
    <source>
        <dbReference type="ARBA" id="ARBA00022691"/>
    </source>
</evidence>
<dbReference type="InterPro" id="IPR007197">
    <property type="entry name" value="rSAM"/>
</dbReference>